<evidence type="ECO:0000313" key="2">
    <source>
        <dbReference type="EMBL" id="AKO51364.1"/>
    </source>
</evidence>
<name>A0A0H4HXD6_9GAMM</name>
<accession>A0A0H4HXD6</accession>
<proteinExistence type="predicted"/>
<dbReference type="EMBL" id="CP011494">
    <property type="protein sequence ID" value="AKO51364.1"/>
    <property type="molecule type" value="Genomic_DNA"/>
</dbReference>
<dbReference type="KEGG" id="mpq:ABA45_02125"/>
<reference evidence="2 3" key="1">
    <citation type="submission" date="2015-05" db="EMBL/GenBank/DDBJ databases">
        <title>Complete genome of Marinobacter psychrophilus strain 20041T isolated from sea-ice of the Canadian Basin.</title>
        <authorList>
            <person name="Song L."/>
            <person name="Ren L."/>
            <person name="Yu Y."/>
            <person name="Wang X."/>
        </authorList>
    </citation>
    <scope>NUCLEOTIDE SEQUENCE [LARGE SCALE GENOMIC DNA]</scope>
    <source>
        <strain evidence="2 3">20041</strain>
    </source>
</reference>
<protein>
    <recommendedName>
        <fullName evidence="1">Type ISP restriction-modification enzyme LLaBIII C-terminal specificity domain-containing protein</fullName>
    </recommendedName>
</protein>
<gene>
    <name evidence="2" type="ORF">ABA45_02125</name>
</gene>
<evidence type="ECO:0000259" key="1">
    <source>
        <dbReference type="Pfam" id="PF18135"/>
    </source>
</evidence>
<feature type="domain" description="Type ISP restriction-modification enzyme LLaBIII C-terminal specificity" evidence="1">
    <location>
        <begin position="92"/>
        <end position="466"/>
    </location>
</feature>
<dbReference type="PATRIC" id="fig|330734.3.peg.473"/>
<sequence>MERSNLTVTLARQCYPQAEEHGKIYFHDIGDYLTREQKLEVVSEFGSIAGITQKSGWQMIEPDEFGDWLNQRDPFFDTYMALGDKKDKAAAEIFDNYSRGVETSRDAWVYNYSESKLKNVVEEMVDFYNSEVKKISGLSVPKEEHADYIDFNTQKISWGRAIKNDLLKLKSHTIDRSGYRTSLYRPFTKSNFYFDNNFNNMVYQMHKFFPQRDSANLVICLTLAGTKGFSVLISDTLPDLHLVGDAQCFPFYLYESNEDQSDDLLSQGGSGHVRKDAITNDALEHFQSAYPSSTITKEDIFYYIYSLLHSEEYRERYADNLIKQLPRILRMKQYGDFVAFAQAGRDLAALHLNYESVDLNTQVTLGGSLGLRVTEQGVKGGQDADFTVTKIKPAKRGEKSKVIYNSKITIENIPEEAYDYVVNGKPALEWVMERQAVTTDKKSGIVNDANDWAVETMDNPRYPLELFLRVITVSLETQKIVRGLPKLDIL</sequence>
<dbReference type="Proteomes" id="UP000036406">
    <property type="component" value="Chromosome"/>
</dbReference>
<dbReference type="InterPro" id="IPR041635">
    <property type="entry name" value="Type_ISP_LLaBIII_C"/>
</dbReference>
<keyword evidence="3" id="KW-1185">Reference proteome</keyword>
<dbReference type="AlphaFoldDB" id="A0A0H4HXD6"/>
<organism evidence="2 3">
    <name type="scientific">Marinobacter psychrophilus</name>
    <dbReference type="NCBI Taxonomy" id="330734"/>
    <lineage>
        <taxon>Bacteria</taxon>
        <taxon>Pseudomonadati</taxon>
        <taxon>Pseudomonadota</taxon>
        <taxon>Gammaproteobacteria</taxon>
        <taxon>Pseudomonadales</taxon>
        <taxon>Marinobacteraceae</taxon>
        <taxon>Marinobacter</taxon>
    </lineage>
</organism>
<dbReference type="Pfam" id="PF18135">
    <property type="entry name" value="Type_ISP_C"/>
    <property type="match status" value="1"/>
</dbReference>
<evidence type="ECO:0000313" key="3">
    <source>
        <dbReference type="Proteomes" id="UP000036406"/>
    </source>
</evidence>